<comment type="similarity">
    <text evidence="1 5">Belongs to the Frigida family.</text>
</comment>
<feature type="region of interest" description="Disordered" evidence="6">
    <location>
        <begin position="431"/>
        <end position="450"/>
    </location>
</feature>
<accession>A0A6L2J5N9</accession>
<evidence type="ECO:0000256" key="1">
    <source>
        <dbReference type="ARBA" id="ARBA00008956"/>
    </source>
</evidence>
<evidence type="ECO:0000256" key="2">
    <source>
        <dbReference type="ARBA" id="ARBA00022473"/>
    </source>
</evidence>
<dbReference type="GO" id="GO:0009908">
    <property type="term" value="P:flower development"/>
    <property type="evidence" value="ECO:0007669"/>
    <property type="project" value="UniProtKB-KW"/>
</dbReference>
<keyword evidence="3 5" id="KW-0221">Differentiation</keyword>
<name>A0A6L2J5N9_TANCI</name>
<feature type="compositionally biased region" description="Acidic residues" evidence="6">
    <location>
        <begin position="242"/>
        <end position="251"/>
    </location>
</feature>
<keyword evidence="4 5" id="KW-0287">Flowering</keyword>
<evidence type="ECO:0000313" key="7">
    <source>
        <dbReference type="EMBL" id="GEU31867.1"/>
    </source>
</evidence>
<dbReference type="Pfam" id="PF07899">
    <property type="entry name" value="Frigida"/>
    <property type="match status" value="1"/>
</dbReference>
<dbReference type="GO" id="GO:0030154">
    <property type="term" value="P:cell differentiation"/>
    <property type="evidence" value="ECO:0007669"/>
    <property type="project" value="UniProtKB-KW"/>
</dbReference>
<keyword evidence="2 5" id="KW-0217">Developmental protein</keyword>
<organism evidence="7">
    <name type="scientific">Tanacetum cinerariifolium</name>
    <name type="common">Dalmatian daisy</name>
    <name type="synonym">Chrysanthemum cinerariifolium</name>
    <dbReference type="NCBI Taxonomy" id="118510"/>
    <lineage>
        <taxon>Eukaryota</taxon>
        <taxon>Viridiplantae</taxon>
        <taxon>Streptophyta</taxon>
        <taxon>Embryophyta</taxon>
        <taxon>Tracheophyta</taxon>
        <taxon>Spermatophyta</taxon>
        <taxon>Magnoliopsida</taxon>
        <taxon>eudicotyledons</taxon>
        <taxon>Gunneridae</taxon>
        <taxon>Pentapetalae</taxon>
        <taxon>asterids</taxon>
        <taxon>campanulids</taxon>
        <taxon>Asterales</taxon>
        <taxon>Asteraceae</taxon>
        <taxon>Asteroideae</taxon>
        <taxon>Anthemideae</taxon>
        <taxon>Anthemidinae</taxon>
        <taxon>Tanacetum</taxon>
    </lineage>
</organism>
<feature type="region of interest" description="Disordered" evidence="6">
    <location>
        <begin position="1"/>
        <end position="25"/>
    </location>
</feature>
<evidence type="ECO:0000256" key="4">
    <source>
        <dbReference type="ARBA" id="ARBA00023089"/>
    </source>
</evidence>
<dbReference type="PANTHER" id="PTHR31791:SF49">
    <property type="entry name" value="INACTIVE PROTEIN FRIGIDA"/>
    <property type="match status" value="1"/>
</dbReference>
<feature type="compositionally biased region" description="Basic and acidic residues" evidence="6">
    <location>
        <begin position="252"/>
        <end position="269"/>
    </location>
</feature>
<feature type="compositionally biased region" description="Polar residues" evidence="6">
    <location>
        <begin position="378"/>
        <end position="391"/>
    </location>
</feature>
<gene>
    <name evidence="7" type="ORF">Tci_003845</name>
</gene>
<dbReference type="AlphaFoldDB" id="A0A6L2J5N9"/>
<comment type="caution">
    <text evidence="7">The sequence shown here is derived from an EMBL/GenBank/DDBJ whole genome shotgun (WGS) entry which is preliminary data.</text>
</comment>
<feature type="compositionally biased region" description="Polar residues" evidence="6">
    <location>
        <begin position="347"/>
        <end position="366"/>
    </location>
</feature>
<feature type="compositionally biased region" description="Polar residues" evidence="6">
    <location>
        <begin position="1"/>
        <end position="17"/>
    </location>
</feature>
<sequence length="915" mass="101548">MDAITTTKPPFNLKSLNQPPPKPPPSIAELRHISAALSQFLRDYDDLQSHIGSVNAALDEKLSLRYKGNVNGTVSDEGVKNCEKSDCDGVVNDVLEGVVVRDGKCQGSVSESECERSDVYKSSNYVKKREESDCEHVVCDDCERGDGNVRMMYQSVKKDKEIIDALVKMEESDCAEIVIDVSEAVVSEQNLNGSEIIVTDFGDARVSGQSSNSAASECEQGDDDVRIDESPNSPDSCKETDNESEETDDEGEKLGAAKNVEETDYDRAINEPLEEIDAIQKNPIRTASKCDNVRKPQSSSSLENQNSEETDDEDGEIEAPKKPEDADYDRIVTELLEDIDVVPKPNRTASDSDQSYDKPQSPTSSKNHLDEIDVSINPEDQNQTDVSMETNVSEKHEEIDILKNPAESDVSEEPEEIDIVKNPEETDVFKKPEEADVSEKPEEADVSEKPEYVEILKNPKPAVSELEMLCKSMSGREMKKYVVKHISDIDKLRTELLKALKLAINPAKLVLDGIGTYFLQSGKTYNRGSYHYLNDGKQASVLILECFVMISGDVIKISREDEASAAKAANLWKHRMINEGGLKYTEEADARGLLLLISGFGISDRFFSTVDIMDLMMASNVKGISNILRRSVLMPKIPEVIDMMVMSKLEVQAADIAYAFGLEYKCHPLTILAKFIRNIIGDIKNGSPVQVIEAMNQKLDDLISVKECLESHNIDPSKVLSEFKIDEEIHHLKKELKLQVQKRKAMGILPNPNHQEAKRTCFSHQTMPHVSLYNQSMQPGYSYRDSNYIPPSLLKAPALPVNITNSVTSGLAGPNGNIWPYGWQDESSALVEKYLVQPYPRQSQTYDTQPSLTGFYGRRPGFPVFMPGRPGYIPSGGFPARRGPGSDLYAFADVAEKETRGSRAVGSGTGRPSYY</sequence>
<feature type="compositionally biased region" description="Basic and acidic residues" evidence="6">
    <location>
        <begin position="318"/>
        <end position="332"/>
    </location>
</feature>
<feature type="compositionally biased region" description="Acidic residues" evidence="6">
    <location>
        <begin position="306"/>
        <end position="317"/>
    </location>
</feature>
<dbReference type="PANTHER" id="PTHR31791">
    <property type="entry name" value="FRIGIDA-LIKE PROTEIN 3-RELATED"/>
    <property type="match status" value="1"/>
</dbReference>
<protein>
    <recommendedName>
        <fullName evidence="5">FRIGIDA-like protein</fullName>
    </recommendedName>
</protein>
<dbReference type="EMBL" id="BKCJ010000294">
    <property type="protein sequence ID" value="GEU31867.1"/>
    <property type="molecule type" value="Genomic_DNA"/>
</dbReference>
<reference evidence="7" key="1">
    <citation type="journal article" date="2019" name="Sci. Rep.">
        <title>Draft genome of Tanacetum cinerariifolium, the natural source of mosquito coil.</title>
        <authorList>
            <person name="Yamashiro T."/>
            <person name="Shiraishi A."/>
            <person name="Satake H."/>
            <person name="Nakayama K."/>
        </authorList>
    </citation>
    <scope>NUCLEOTIDE SEQUENCE</scope>
</reference>
<evidence type="ECO:0000256" key="6">
    <source>
        <dbReference type="SAM" id="MobiDB-lite"/>
    </source>
</evidence>
<dbReference type="InterPro" id="IPR012474">
    <property type="entry name" value="Frigida"/>
</dbReference>
<evidence type="ECO:0000256" key="3">
    <source>
        <dbReference type="ARBA" id="ARBA00022782"/>
    </source>
</evidence>
<proteinExistence type="inferred from homology"/>
<evidence type="ECO:0000256" key="5">
    <source>
        <dbReference type="RuleBase" id="RU364012"/>
    </source>
</evidence>
<feature type="region of interest" description="Disordered" evidence="6">
    <location>
        <begin position="205"/>
        <end position="396"/>
    </location>
</feature>